<sequence length="112" mass="13017">MSDGSAFQFGNDDMVNSSRGVVFFVGNPEKCPQSGYGQCKFYFLYMPVDTKDPVWKYHYNRGLEPFKYSWDGRTETAVRNCKNGTYDGKWCTLVIQLNGWKIPDDYPYKVSY</sequence>
<proteinExistence type="predicted"/>
<dbReference type="InterPro" id="IPR046721">
    <property type="entry name" value="DUF6613"/>
</dbReference>
<protein>
    <recommendedName>
        <fullName evidence="1">DUF6613 domain-containing protein</fullName>
    </recommendedName>
</protein>
<dbReference type="AlphaFoldDB" id="A0A9D9H0F5"/>
<gene>
    <name evidence="2" type="ORF">IAC76_03375</name>
</gene>
<evidence type="ECO:0000313" key="3">
    <source>
        <dbReference type="Proteomes" id="UP000823632"/>
    </source>
</evidence>
<dbReference type="Pfam" id="PF20318">
    <property type="entry name" value="DUF6613"/>
    <property type="match status" value="1"/>
</dbReference>
<comment type="caution">
    <text evidence="2">The sequence shown here is derived from an EMBL/GenBank/DDBJ whole genome shotgun (WGS) entry which is preliminary data.</text>
</comment>
<name>A0A9D9H0F5_9BACT</name>
<evidence type="ECO:0000313" key="2">
    <source>
        <dbReference type="EMBL" id="MBO8430403.1"/>
    </source>
</evidence>
<reference evidence="2" key="1">
    <citation type="submission" date="2020-10" db="EMBL/GenBank/DDBJ databases">
        <authorList>
            <person name="Gilroy R."/>
        </authorList>
    </citation>
    <scope>NUCLEOTIDE SEQUENCE</scope>
    <source>
        <strain evidence="2">10192</strain>
    </source>
</reference>
<reference evidence="2" key="2">
    <citation type="journal article" date="2021" name="PeerJ">
        <title>Extensive microbial diversity within the chicken gut microbiome revealed by metagenomics and culture.</title>
        <authorList>
            <person name="Gilroy R."/>
            <person name="Ravi A."/>
            <person name="Getino M."/>
            <person name="Pursley I."/>
            <person name="Horton D.L."/>
            <person name="Alikhan N.F."/>
            <person name="Baker D."/>
            <person name="Gharbi K."/>
            <person name="Hall N."/>
            <person name="Watson M."/>
            <person name="Adriaenssens E.M."/>
            <person name="Foster-Nyarko E."/>
            <person name="Jarju S."/>
            <person name="Secka A."/>
            <person name="Antonio M."/>
            <person name="Oren A."/>
            <person name="Chaudhuri R.R."/>
            <person name="La Ragione R."/>
            <person name="Hildebrand F."/>
            <person name="Pallen M.J."/>
        </authorList>
    </citation>
    <scope>NUCLEOTIDE SEQUENCE</scope>
    <source>
        <strain evidence="2">10192</strain>
    </source>
</reference>
<dbReference type="EMBL" id="JADIND010000074">
    <property type="protein sequence ID" value="MBO8430403.1"/>
    <property type="molecule type" value="Genomic_DNA"/>
</dbReference>
<dbReference type="Proteomes" id="UP000823632">
    <property type="component" value="Unassembled WGS sequence"/>
</dbReference>
<organism evidence="2 3">
    <name type="scientific">Candidatus Scatousia excrementipullorum</name>
    <dbReference type="NCBI Taxonomy" id="2840936"/>
    <lineage>
        <taxon>Bacteria</taxon>
        <taxon>Candidatus Scatousia</taxon>
    </lineage>
</organism>
<feature type="domain" description="DUF6613" evidence="1">
    <location>
        <begin position="2"/>
        <end position="110"/>
    </location>
</feature>
<accession>A0A9D9H0F5</accession>
<evidence type="ECO:0000259" key="1">
    <source>
        <dbReference type="Pfam" id="PF20318"/>
    </source>
</evidence>